<reference evidence="2 3" key="1">
    <citation type="submission" date="2020-08" db="EMBL/GenBank/DDBJ databases">
        <title>A Genomic Blueprint of the Chicken Gut Microbiome.</title>
        <authorList>
            <person name="Gilroy R."/>
            <person name="Ravi A."/>
            <person name="Getino M."/>
            <person name="Pursley I."/>
            <person name="Horton D.L."/>
            <person name="Alikhan N.-F."/>
            <person name="Baker D."/>
            <person name="Gharbi K."/>
            <person name="Hall N."/>
            <person name="Watson M."/>
            <person name="Adriaenssens E.M."/>
            <person name="Foster-Nyarko E."/>
            <person name="Jarju S."/>
            <person name="Secka A."/>
            <person name="Antonio M."/>
            <person name="Oren A."/>
            <person name="Chaudhuri R."/>
            <person name="La Ragione R.M."/>
            <person name="Hildebrand F."/>
            <person name="Pallen M.J."/>
        </authorList>
    </citation>
    <scope>NUCLEOTIDE SEQUENCE [LARGE SCALE GENOMIC DNA]</scope>
    <source>
        <strain evidence="2 3">Sa2CUA9</strain>
    </source>
</reference>
<dbReference type="EMBL" id="JACSQF010000011">
    <property type="protein sequence ID" value="MBD7981462.1"/>
    <property type="molecule type" value="Genomic_DNA"/>
</dbReference>
<organism evidence="2 3">
    <name type="scientific">Oerskovia merdavium</name>
    <dbReference type="NCBI Taxonomy" id="2762227"/>
    <lineage>
        <taxon>Bacteria</taxon>
        <taxon>Bacillati</taxon>
        <taxon>Actinomycetota</taxon>
        <taxon>Actinomycetes</taxon>
        <taxon>Micrococcales</taxon>
        <taxon>Cellulomonadaceae</taxon>
        <taxon>Oerskovia</taxon>
    </lineage>
</organism>
<dbReference type="RefSeq" id="WP_191804067.1">
    <property type="nucleotide sequence ID" value="NZ_JACSQF010000011.1"/>
</dbReference>
<feature type="chain" id="PRO_5045754480" evidence="1">
    <location>
        <begin position="23"/>
        <end position="112"/>
    </location>
</feature>
<name>A0ABR8U0A9_9CELL</name>
<dbReference type="PROSITE" id="PS51257">
    <property type="entry name" value="PROKAR_LIPOPROTEIN"/>
    <property type="match status" value="1"/>
</dbReference>
<feature type="signal peptide" evidence="1">
    <location>
        <begin position="1"/>
        <end position="22"/>
    </location>
</feature>
<proteinExistence type="predicted"/>
<dbReference type="Proteomes" id="UP000655570">
    <property type="component" value="Unassembled WGS sequence"/>
</dbReference>
<keyword evidence="1" id="KW-0732">Signal</keyword>
<gene>
    <name evidence="2" type="ORF">H9641_12145</name>
</gene>
<evidence type="ECO:0000313" key="2">
    <source>
        <dbReference type="EMBL" id="MBD7981462.1"/>
    </source>
</evidence>
<keyword evidence="3" id="KW-1185">Reference proteome</keyword>
<comment type="caution">
    <text evidence="2">The sequence shown here is derived from an EMBL/GenBank/DDBJ whole genome shotgun (WGS) entry which is preliminary data.</text>
</comment>
<evidence type="ECO:0000256" key="1">
    <source>
        <dbReference type="SAM" id="SignalP"/>
    </source>
</evidence>
<accession>A0ABR8U0A9</accession>
<sequence>MPRRTVLLAGAVAASCGSLALAAALGATGPVAIPPQGPWIVGVDAWPDGIDVCIEDPAVEYAVTPLPLPPLPTTVAFVPGAVREDVERVVTCLDRYVPLSSIDVMTVPAGVS</sequence>
<evidence type="ECO:0000313" key="3">
    <source>
        <dbReference type="Proteomes" id="UP000655570"/>
    </source>
</evidence>
<protein>
    <submittedName>
        <fullName evidence="2">Uncharacterized protein</fullName>
    </submittedName>
</protein>